<gene>
    <name evidence="6" type="ORF">BMIN_0468</name>
</gene>
<dbReference type="PANTHER" id="PTHR30085">
    <property type="entry name" value="AMINO ACID ABC TRANSPORTER PERMEASE"/>
    <property type="match status" value="1"/>
</dbReference>
<dbReference type="SMART" id="SM00062">
    <property type="entry name" value="PBPb"/>
    <property type="match status" value="1"/>
</dbReference>
<evidence type="ECO:0000256" key="4">
    <source>
        <dbReference type="SAM" id="SignalP"/>
    </source>
</evidence>
<dbReference type="GO" id="GO:0006865">
    <property type="term" value="P:amino acid transport"/>
    <property type="evidence" value="ECO:0007669"/>
    <property type="project" value="TreeGrafter"/>
</dbReference>
<dbReference type="RefSeq" id="WP_022860595.1">
    <property type="nucleotide sequence ID" value="NZ_JGZD01000009.1"/>
</dbReference>
<comment type="caution">
    <text evidence="6">The sequence shown here is derived from an EMBL/GenBank/DDBJ whole genome shotgun (WGS) entry which is preliminary data.</text>
</comment>
<feature type="chain" id="PRO_5039471354" evidence="4">
    <location>
        <begin position="39"/>
        <end position="297"/>
    </location>
</feature>
<dbReference type="PANTHER" id="PTHR30085:SF6">
    <property type="entry name" value="ABC TRANSPORTER GLUTAMINE-BINDING PROTEIN GLNH"/>
    <property type="match status" value="1"/>
</dbReference>
<dbReference type="Proteomes" id="UP000029014">
    <property type="component" value="Unassembled WGS sequence"/>
</dbReference>
<dbReference type="GO" id="GO:0005576">
    <property type="term" value="C:extracellular region"/>
    <property type="evidence" value="ECO:0007669"/>
    <property type="project" value="TreeGrafter"/>
</dbReference>
<dbReference type="GO" id="GO:0030288">
    <property type="term" value="C:outer membrane-bounded periplasmic space"/>
    <property type="evidence" value="ECO:0007669"/>
    <property type="project" value="TreeGrafter"/>
</dbReference>
<feature type="signal peptide" evidence="4">
    <location>
        <begin position="1"/>
        <end position="38"/>
    </location>
</feature>
<name>A0A087BNH0_9BIFI</name>
<dbReference type="AlphaFoldDB" id="A0A087BNH0"/>
<evidence type="ECO:0000256" key="2">
    <source>
        <dbReference type="ARBA" id="ARBA00022448"/>
    </source>
</evidence>
<accession>A0A087BNH0</accession>
<dbReference type="InterPro" id="IPR051455">
    <property type="entry name" value="Bact_solute-bind_prot3"/>
</dbReference>
<dbReference type="Gene3D" id="3.40.190.10">
    <property type="entry name" value="Periplasmic binding protein-like II"/>
    <property type="match status" value="2"/>
</dbReference>
<dbReference type="SUPFAM" id="SSF53850">
    <property type="entry name" value="Periplasmic binding protein-like II"/>
    <property type="match status" value="1"/>
</dbReference>
<comment type="similarity">
    <text evidence="1">Belongs to the bacterial solute-binding protein 3 family.</text>
</comment>
<dbReference type="InterPro" id="IPR001638">
    <property type="entry name" value="Solute-binding_3/MltF_N"/>
</dbReference>
<feature type="domain" description="Solute-binding protein family 3/N-terminal" evidence="5">
    <location>
        <begin position="51"/>
        <end position="271"/>
    </location>
</feature>
<evidence type="ECO:0000259" key="5">
    <source>
        <dbReference type="SMART" id="SM00062"/>
    </source>
</evidence>
<evidence type="ECO:0000256" key="3">
    <source>
        <dbReference type="ARBA" id="ARBA00022729"/>
    </source>
</evidence>
<evidence type="ECO:0000256" key="1">
    <source>
        <dbReference type="ARBA" id="ARBA00010333"/>
    </source>
</evidence>
<evidence type="ECO:0000313" key="7">
    <source>
        <dbReference type="Proteomes" id="UP000029014"/>
    </source>
</evidence>
<reference evidence="6 7" key="1">
    <citation type="submission" date="2014-03" db="EMBL/GenBank/DDBJ databases">
        <title>Genomics of Bifidobacteria.</title>
        <authorList>
            <person name="Ventura M."/>
            <person name="Milani C."/>
            <person name="Lugli G.A."/>
        </authorList>
    </citation>
    <scope>NUCLEOTIDE SEQUENCE [LARGE SCALE GENOMIC DNA]</scope>
    <source>
        <strain evidence="6 7">LMG 11592</strain>
    </source>
</reference>
<keyword evidence="2" id="KW-0813">Transport</keyword>
<keyword evidence="7" id="KW-1185">Reference proteome</keyword>
<dbReference type="STRING" id="1693.BMIN_0468"/>
<dbReference type="Pfam" id="PF00497">
    <property type="entry name" value="SBP_bac_3"/>
    <property type="match status" value="1"/>
</dbReference>
<sequence>MPAWWTSGVRWRRPWRRLHRALALMMTGLALLSQVACSPVTGSSTLPQGPAIPVGITIDEPGVSLEHDGAYSGLDVDVARYVTGVLGYGQSQVVFVPVSVQDVSEKLESGTIDVAFSALPADAGSGKAWQYVGPYLSARQGLMVRADDRKDISGPGALANRVVCVVDGSGADVEVGRRSHDAVISSRASYKKCLTALMVGQADAVAGDDAVLSGLVKAEGAGLVAMSSWRYGQSPHGVVVRSGATELSRTVKAALVRMVRDGSWAKMAASLRENADYRVASTLTIDHIEIHGGSVSS</sequence>
<proteinExistence type="inferred from homology"/>
<keyword evidence="3 4" id="KW-0732">Signal</keyword>
<protein>
    <submittedName>
        <fullName evidence="6">Glutamate-binding protein</fullName>
    </submittedName>
</protein>
<evidence type="ECO:0000313" key="6">
    <source>
        <dbReference type="EMBL" id="KFI72570.1"/>
    </source>
</evidence>
<organism evidence="6 7">
    <name type="scientific">Bifidobacterium minimum</name>
    <dbReference type="NCBI Taxonomy" id="1693"/>
    <lineage>
        <taxon>Bacteria</taxon>
        <taxon>Bacillati</taxon>
        <taxon>Actinomycetota</taxon>
        <taxon>Actinomycetes</taxon>
        <taxon>Bifidobacteriales</taxon>
        <taxon>Bifidobacteriaceae</taxon>
        <taxon>Bifidobacterium</taxon>
    </lineage>
</organism>
<dbReference type="EMBL" id="JGZD01000009">
    <property type="protein sequence ID" value="KFI72570.1"/>
    <property type="molecule type" value="Genomic_DNA"/>
</dbReference>
<dbReference type="eggNOG" id="COG0834">
    <property type="taxonomic scope" value="Bacteria"/>
</dbReference>